<keyword evidence="1" id="KW-0472">Membrane</keyword>
<feature type="transmembrane region" description="Helical" evidence="1">
    <location>
        <begin position="65"/>
        <end position="83"/>
    </location>
</feature>
<proteinExistence type="predicted"/>
<sequence>MSCSAAIDQLVIAHDRTPSTSSAQRLCNGALKTSKLRTSWTISQYACRDRYCSSLDSMMKKKGMLYLHLTLLLIVAVPINSFLFPMSGGGGGGCCGGGGGGYAQGGGGGGYAQGGPAAATLKAVLEAAAAATRSPF</sequence>
<protein>
    <submittedName>
        <fullName evidence="2">Uncharacterized protein</fullName>
    </submittedName>
</protein>
<accession>W2T7X4</accession>
<dbReference type="KEGG" id="nai:NECAME_10869"/>
<keyword evidence="1" id="KW-1133">Transmembrane helix</keyword>
<evidence type="ECO:0000313" key="3">
    <source>
        <dbReference type="Proteomes" id="UP000053676"/>
    </source>
</evidence>
<dbReference type="AlphaFoldDB" id="W2T7X4"/>
<gene>
    <name evidence="2" type="ORF">NECAME_10869</name>
</gene>
<name>W2T7X4_NECAM</name>
<dbReference type="Proteomes" id="UP000053676">
    <property type="component" value="Unassembled WGS sequence"/>
</dbReference>
<evidence type="ECO:0000313" key="2">
    <source>
        <dbReference type="EMBL" id="ETN77719.1"/>
    </source>
</evidence>
<organism evidence="2 3">
    <name type="scientific">Necator americanus</name>
    <name type="common">Human hookworm</name>
    <dbReference type="NCBI Taxonomy" id="51031"/>
    <lineage>
        <taxon>Eukaryota</taxon>
        <taxon>Metazoa</taxon>
        <taxon>Ecdysozoa</taxon>
        <taxon>Nematoda</taxon>
        <taxon>Chromadorea</taxon>
        <taxon>Rhabditida</taxon>
        <taxon>Rhabditina</taxon>
        <taxon>Rhabditomorpha</taxon>
        <taxon>Strongyloidea</taxon>
        <taxon>Ancylostomatidae</taxon>
        <taxon>Bunostominae</taxon>
        <taxon>Necator</taxon>
    </lineage>
</organism>
<keyword evidence="1" id="KW-0812">Transmembrane</keyword>
<reference evidence="3" key="1">
    <citation type="journal article" date="2014" name="Nat. Genet.">
        <title>Genome of the human hookworm Necator americanus.</title>
        <authorList>
            <person name="Tang Y.T."/>
            <person name="Gao X."/>
            <person name="Rosa B.A."/>
            <person name="Abubucker S."/>
            <person name="Hallsworth-Pepin K."/>
            <person name="Martin J."/>
            <person name="Tyagi R."/>
            <person name="Heizer E."/>
            <person name="Zhang X."/>
            <person name="Bhonagiri-Palsikar V."/>
            <person name="Minx P."/>
            <person name="Warren W.C."/>
            <person name="Wang Q."/>
            <person name="Zhan B."/>
            <person name="Hotez P.J."/>
            <person name="Sternberg P.W."/>
            <person name="Dougall A."/>
            <person name="Gaze S.T."/>
            <person name="Mulvenna J."/>
            <person name="Sotillo J."/>
            <person name="Ranganathan S."/>
            <person name="Rabelo E.M."/>
            <person name="Wilson R.K."/>
            <person name="Felgner P.L."/>
            <person name="Bethony J."/>
            <person name="Hawdon J.M."/>
            <person name="Gasser R.B."/>
            <person name="Loukas A."/>
            <person name="Mitreva M."/>
        </authorList>
    </citation>
    <scope>NUCLEOTIDE SEQUENCE [LARGE SCALE GENOMIC DNA]</scope>
</reference>
<evidence type="ECO:0000256" key="1">
    <source>
        <dbReference type="SAM" id="Phobius"/>
    </source>
</evidence>
<dbReference type="EMBL" id="KI660156">
    <property type="protein sequence ID" value="ETN77719.1"/>
    <property type="molecule type" value="Genomic_DNA"/>
</dbReference>
<keyword evidence="3" id="KW-1185">Reference proteome</keyword>